<feature type="compositionally biased region" description="Low complexity" evidence="1">
    <location>
        <begin position="26"/>
        <end position="52"/>
    </location>
</feature>
<reference evidence="2" key="1">
    <citation type="submission" date="2019-09" db="EMBL/GenBank/DDBJ databases">
        <title>The Mitochondrial Proteome of the Jakobid, Andalucia godoyi, a Protist With the Most Gene-Rich and Bacteria-Like Mitochondrial Genome.</title>
        <authorList>
            <person name="Gray M.W."/>
            <person name="Burger G."/>
            <person name="Derelle R."/>
            <person name="Klimes V."/>
            <person name="Leger M."/>
            <person name="Sarrasin M."/>
            <person name="Vlcek C."/>
            <person name="Roger A.J."/>
            <person name="Elias M."/>
            <person name="Lang B.F."/>
        </authorList>
    </citation>
    <scope>NUCLEOTIDE SEQUENCE</scope>
    <source>
        <strain evidence="2">And28</strain>
    </source>
</reference>
<organism evidence="2 3">
    <name type="scientific">Andalucia godoyi</name>
    <name type="common">Flagellate</name>
    <dbReference type="NCBI Taxonomy" id="505711"/>
    <lineage>
        <taxon>Eukaryota</taxon>
        <taxon>Discoba</taxon>
        <taxon>Jakobida</taxon>
        <taxon>Andalucina</taxon>
        <taxon>Andaluciidae</taxon>
        <taxon>Andalucia</taxon>
    </lineage>
</organism>
<comment type="caution">
    <text evidence="2">The sequence shown here is derived from an EMBL/GenBank/DDBJ whole genome shotgun (WGS) entry which is preliminary data.</text>
</comment>
<name>A0A8K0AHG1_ANDGO</name>
<evidence type="ECO:0000313" key="3">
    <source>
        <dbReference type="Proteomes" id="UP000799049"/>
    </source>
</evidence>
<protein>
    <submittedName>
        <fullName evidence="2">Putative mitochondrial protein</fullName>
    </submittedName>
</protein>
<proteinExistence type="predicted"/>
<accession>A0A8K0AHG1</accession>
<sequence>MGSSARMSSTGLTPRADANWGSRPFSPVKSRPSSRISSASPSRLPSRPSSAATSFRAGSVMSRFSMRSNATSSTVLSSISNTGHYLNGIAVANSLGPQLLKVDSARPSPQSYTPQKVTKHAYAASFGKASRFPPQKSMLSHRSCPRHSLFLSSTSLSPFCFLLLPNSSSFLHIPSIILSDEEEPKH</sequence>
<feature type="compositionally biased region" description="Polar residues" evidence="1">
    <location>
        <begin position="1"/>
        <end position="12"/>
    </location>
</feature>
<evidence type="ECO:0000313" key="2">
    <source>
        <dbReference type="EMBL" id="KAF0852965.1"/>
    </source>
</evidence>
<dbReference type="Proteomes" id="UP000799049">
    <property type="component" value="Unassembled WGS sequence"/>
</dbReference>
<evidence type="ECO:0000256" key="1">
    <source>
        <dbReference type="SAM" id="MobiDB-lite"/>
    </source>
</evidence>
<gene>
    <name evidence="2" type="ORF">ANDGO_08767</name>
</gene>
<dbReference type="AlphaFoldDB" id="A0A8K0AHG1"/>
<dbReference type="EMBL" id="VRVR01000007">
    <property type="protein sequence ID" value="KAF0852965.1"/>
    <property type="molecule type" value="Genomic_DNA"/>
</dbReference>
<feature type="region of interest" description="Disordered" evidence="1">
    <location>
        <begin position="1"/>
        <end position="52"/>
    </location>
</feature>
<keyword evidence="3" id="KW-1185">Reference proteome</keyword>